<keyword evidence="1" id="KW-1133">Transmembrane helix</keyword>
<proteinExistence type="predicted"/>
<gene>
    <name evidence="2" type="ORF">M5I08_04680</name>
</gene>
<sequence>MVIDRFGLAAGSIRLASVIWFLVDPLRANRFWGDPDEPTPTAQLLLRSMGYRDAVIGGLLAAAALRGRNTRGWFLASAGADAADLLGGASMHHRMKRSQQLVGLGGAVIGVGVGLGGALRPTTRTEQDPTDRGCLAGE</sequence>
<protein>
    <submittedName>
        <fullName evidence="2">DUF4267 domain-containing protein</fullName>
    </submittedName>
</protein>
<dbReference type="InterPro" id="IPR025363">
    <property type="entry name" value="DUF4267"/>
</dbReference>
<dbReference type="Pfam" id="PF14087">
    <property type="entry name" value="DUF4267"/>
    <property type="match status" value="1"/>
</dbReference>
<dbReference type="EMBL" id="CP097320">
    <property type="protein sequence ID" value="UQX11740.1"/>
    <property type="molecule type" value="Genomic_DNA"/>
</dbReference>
<organism evidence="2 3">
    <name type="scientific">Candidatus Mycobacterium methanotrophicum</name>
    <dbReference type="NCBI Taxonomy" id="2943498"/>
    <lineage>
        <taxon>Bacteria</taxon>
        <taxon>Bacillati</taxon>
        <taxon>Actinomycetota</taxon>
        <taxon>Actinomycetes</taxon>
        <taxon>Mycobacteriales</taxon>
        <taxon>Mycobacteriaceae</taxon>
        <taxon>Mycobacterium</taxon>
    </lineage>
</organism>
<reference evidence="2" key="1">
    <citation type="submission" date="2022-05" db="EMBL/GenBank/DDBJ databases">
        <title>A methanotrophic Mycobacterium dominates a cave microbial ecosystem.</title>
        <authorList>
            <person name="Van Spanning R.J.M."/>
            <person name="Guan Q."/>
            <person name="Melkonian C."/>
            <person name="Gallant J."/>
            <person name="Polerecky L."/>
            <person name="Flot J.-F."/>
            <person name="Brandt B.W."/>
            <person name="Braster M."/>
            <person name="Iturbe Espinoza P."/>
            <person name="Aerts J."/>
            <person name="Meima-Franke M."/>
            <person name="Piersma S.R."/>
            <person name="Bunduc C."/>
            <person name="Ummels R."/>
            <person name="Pain A."/>
            <person name="Fleming E.J."/>
            <person name="van der Wel N."/>
            <person name="Gherman V.D."/>
            <person name="Sarbu S.M."/>
            <person name="Bodelier P.L.E."/>
            <person name="Bitter W."/>
        </authorList>
    </citation>
    <scope>NUCLEOTIDE SEQUENCE</scope>
    <source>
        <strain evidence="2">Sulfur Cave</strain>
    </source>
</reference>
<dbReference type="Proteomes" id="UP001056610">
    <property type="component" value="Chromosome"/>
</dbReference>
<evidence type="ECO:0000313" key="2">
    <source>
        <dbReference type="EMBL" id="UQX11740.1"/>
    </source>
</evidence>
<keyword evidence="3" id="KW-1185">Reference proteome</keyword>
<accession>A0ABY4QQ46</accession>
<evidence type="ECO:0000256" key="1">
    <source>
        <dbReference type="SAM" id="Phobius"/>
    </source>
</evidence>
<feature type="transmembrane region" description="Helical" evidence="1">
    <location>
        <begin position="101"/>
        <end position="119"/>
    </location>
</feature>
<keyword evidence="1" id="KW-0812">Transmembrane</keyword>
<dbReference type="RefSeq" id="WP_219069094.1">
    <property type="nucleotide sequence ID" value="NZ_CAJUXY010000049.1"/>
</dbReference>
<evidence type="ECO:0000313" key="3">
    <source>
        <dbReference type="Proteomes" id="UP001056610"/>
    </source>
</evidence>
<keyword evidence="1" id="KW-0472">Membrane</keyword>
<name>A0ABY4QQ46_9MYCO</name>